<evidence type="ECO:0000256" key="8">
    <source>
        <dbReference type="ARBA" id="ARBA00023136"/>
    </source>
</evidence>
<dbReference type="PRINTS" id="PR01490">
    <property type="entry name" value="RTXTOXIND"/>
</dbReference>
<evidence type="ECO:0000256" key="2">
    <source>
        <dbReference type="ARBA" id="ARBA00009477"/>
    </source>
</evidence>
<dbReference type="PANTHER" id="PTHR30386">
    <property type="entry name" value="MEMBRANE FUSION SUBUNIT OF EMRAB-TOLC MULTIDRUG EFFLUX PUMP"/>
    <property type="match status" value="1"/>
</dbReference>
<accession>A0ABQ1I826</accession>
<evidence type="ECO:0000256" key="7">
    <source>
        <dbReference type="ARBA" id="ARBA00022989"/>
    </source>
</evidence>
<dbReference type="InterPro" id="IPR058781">
    <property type="entry name" value="HH_AprE-like"/>
</dbReference>
<evidence type="ECO:0000256" key="9">
    <source>
        <dbReference type="RuleBase" id="RU365093"/>
    </source>
</evidence>
<comment type="caution">
    <text evidence="13">The sequence shown here is derived from an EMBL/GenBank/DDBJ whole genome shotgun (WGS) entry which is preliminary data.</text>
</comment>
<evidence type="ECO:0000256" key="1">
    <source>
        <dbReference type="ARBA" id="ARBA00004377"/>
    </source>
</evidence>
<feature type="coiled-coil region" evidence="10">
    <location>
        <begin position="224"/>
        <end position="251"/>
    </location>
</feature>
<organism evidence="13 14">
    <name type="scientific">Tistrella bauzanensis</name>
    <dbReference type="NCBI Taxonomy" id="657419"/>
    <lineage>
        <taxon>Bacteria</taxon>
        <taxon>Pseudomonadati</taxon>
        <taxon>Pseudomonadota</taxon>
        <taxon>Alphaproteobacteria</taxon>
        <taxon>Geminicoccales</taxon>
        <taxon>Geminicoccaceae</taxon>
        <taxon>Tistrella</taxon>
    </lineage>
</organism>
<evidence type="ECO:0000256" key="5">
    <source>
        <dbReference type="ARBA" id="ARBA00022519"/>
    </source>
</evidence>
<keyword evidence="10" id="KW-0175">Coiled coil</keyword>
<proteinExistence type="inferred from homology"/>
<keyword evidence="5 9" id="KW-0997">Cell inner membrane</keyword>
<sequence>MAISTDPTADLFPGEAPERRSMVPGVIILTVCLAVIALIVWAAIAELDQVTRGDGRVVPSKRVQVAQNLEGGIVSEILVKAGDHVEPGDLLIRLDATQFGAEYDQRRTDFLAGRARLARLAAEARFEAPVFAADLLPEVVEVERSIHGARAAELTSTLAMLDAQTRQRREALNEARAALDNAGRRQALAAEELGVLEPLVARGLAPRLDRIRAQQRLAEAEGAIEGGRLAVARAEAAIDEVEQQRKTAQERFRTRAIEELATAKLDHDRMVDQLPALVDKVRRTEVRSPVKGIINRVLVTTEGGVATPGQPLAEIVPVEDALLIEAEVKPADIAFLHPGQMARVKLTAYDYSVYGMLDATVETIGADAISKEDGSSSYAVRVRTTDGTLTAPDGRPLDILPGMVAQVDILTGRRTVLDYLLKPVVKLREMALTER</sequence>
<protein>
    <recommendedName>
        <fullName evidence="9">Membrane fusion protein (MFP) family protein</fullName>
    </recommendedName>
</protein>
<dbReference type="InterPro" id="IPR058982">
    <property type="entry name" value="Beta-barrel_AprE"/>
</dbReference>
<dbReference type="RefSeq" id="WP_188574378.1">
    <property type="nucleotide sequence ID" value="NZ_BMDZ01000002.1"/>
</dbReference>
<comment type="subcellular location">
    <subcellularLocation>
        <location evidence="1 9">Cell inner membrane</location>
        <topology evidence="1 9">Single-pass membrane protein</topology>
    </subcellularLocation>
</comment>
<gene>
    <name evidence="13" type="ORF">GCM10011505_04200</name>
</gene>
<dbReference type="EMBL" id="BMDZ01000002">
    <property type="protein sequence ID" value="GGB26105.1"/>
    <property type="molecule type" value="Genomic_DNA"/>
</dbReference>
<dbReference type="InterPro" id="IPR050739">
    <property type="entry name" value="MFP"/>
</dbReference>
<keyword evidence="6 9" id="KW-0812">Transmembrane</keyword>
<evidence type="ECO:0000256" key="3">
    <source>
        <dbReference type="ARBA" id="ARBA00022448"/>
    </source>
</evidence>
<feature type="transmembrane region" description="Helical" evidence="9">
    <location>
        <begin position="21"/>
        <end position="44"/>
    </location>
</feature>
<dbReference type="PROSITE" id="PS00543">
    <property type="entry name" value="HLYD_FAMILY"/>
    <property type="match status" value="1"/>
</dbReference>
<evidence type="ECO:0000259" key="12">
    <source>
        <dbReference type="Pfam" id="PF26002"/>
    </source>
</evidence>
<dbReference type="Pfam" id="PF26002">
    <property type="entry name" value="Beta-barrel_AprE"/>
    <property type="match status" value="1"/>
</dbReference>
<keyword evidence="3 9" id="KW-0813">Transport</keyword>
<evidence type="ECO:0000259" key="11">
    <source>
        <dbReference type="Pfam" id="PF25994"/>
    </source>
</evidence>
<dbReference type="SUPFAM" id="SSF111369">
    <property type="entry name" value="HlyD-like secretion proteins"/>
    <property type="match status" value="1"/>
</dbReference>
<keyword evidence="7 9" id="KW-1133">Transmembrane helix</keyword>
<keyword evidence="8 9" id="KW-0472">Membrane</keyword>
<keyword evidence="14" id="KW-1185">Reference proteome</keyword>
<dbReference type="Pfam" id="PF25994">
    <property type="entry name" value="HH_AprE"/>
    <property type="match status" value="1"/>
</dbReference>
<dbReference type="Gene3D" id="1.10.287.470">
    <property type="entry name" value="Helix hairpin bin"/>
    <property type="match status" value="1"/>
</dbReference>
<dbReference type="Gene3D" id="2.40.30.170">
    <property type="match status" value="1"/>
</dbReference>
<evidence type="ECO:0000256" key="10">
    <source>
        <dbReference type="SAM" id="Coils"/>
    </source>
</evidence>
<evidence type="ECO:0000256" key="6">
    <source>
        <dbReference type="ARBA" id="ARBA00022692"/>
    </source>
</evidence>
<dbReference type="InterPro" id="IPR010129">
    <property type="entry name" value="T1SS_HlyD"/>
</dbReference>
<dbReference type="NCBIfam" id="TIGR01843">
    <property type="entry name" value="type_I_hlyD"/>
    <property type="match status" value="1"/>
</dbReference>
<dbReference type="InterPro" id="IPR006144">
    <property type="entry name" value="Secretion_HlyD_CS"/>
</dbReference>
<dbReference type="Gene3D" id="2.40.50.100">
    <property type="match status" value="1"/>
</dbReference>
<dbReference type="Proteomes" id="UP000603352">
    <property type="component" value="Unassembled WGS sequence"/>
</dbReference>
<reference evidence="14" key="1">
    <citation type="journal article" date="2019" name="Int. J. Syst. Evol. Microbiol.">
        <title>The Global Catalogue of Microorganisms (GCM) 10K type strain sequencing project: providing services to taxonomists for standard genome sequencing and annotation.</title>
        <authorList>
            <consortium name="The Broad Institute Genomics Platform"/>
            <consortium name="The Broad Institute Genome Sequencing Center for Infectious Disease"/>
            <person name="Wu L."/>
            <person name="Ma J."/>
        </authorList>
    </citation>
    <scope>NUCLEOTIDE SEQUENCE [LARGE SCALE GENOMIC DNA]</scope>
    <source>
        <strain evidence="14">CGMCC 1.10188</strain>
    </source>
</reference>
<evidence type="ECO:0000313" key="13">
    <source>
        <dbReference type="EMBL" id="GGB26105.1"/>
    </source>
</evidence>
<evidence type="ECO:0000313" key="14">
    <source>
        <dbReference type="Proteomes" id="UP000603352"/>
    </source>
</evidence>
<keyword evidence="4 9" id="KW-1003">Cell membrane</keyword>
<feature type="domain" description="AprE-like beta-barrel" evidence="12">
    <location>
        <begin position="322"/>
        <end position="412"/>
    </location>
</feature>
<evidence type="ECO:0000256" key="4">
    <source>
        <dbReference type="ARBA" id="ARBA00022475"/>
    </source>
</evidence>
<comment type="similarity">
    <text evidence="2 9">Belongs to the membrane fusion protein (MFP) (TC 8.A.1) family.</text>
</comment>
<name>A0ABQ1I826_9PROT</name>
<dbReference type="PANTHER" id="PTHR30386:SF26">
    <property type="entry name" value="TRANSPORT PROTEIN COMB"/>
    <property type="match status" value="1"/>
</dbReference>
<feature type="domain" description="AprE-like long alpha-helical hairpin" evidence="11">
    <location>
        <begin position="101"/>
        <end position="279"/>
    </location>
</feature>